<dbReference type="EMBL" id="JACBNQ010000012">
    <property type="protein sequence ID" value="NYB74716.1"/>
    <property type="molecule type" value="Genomic_DNA"/>
</dbReference>
<dbReference type="RefSeq" id="WP_179238422.1">
    <property type="nucleotide sequence ID" value="NZ_JACBNQ010000012.1"/>
</dbReference>
<dbReference type="InterPro" id="IPR050300">
    <property type="entry name" value="GDXG_lipolytic_enzyme"/>
</dbReference>
<keyword evidence="1 3" id="KW-0378">Hydrolase</keyword>
<evidence type="ECO:0000313" key="3">
    <source>
        <dbReference type="EMBL" id="NYB74716.1"/>
    </source>
</evidence>
<reference evidence="3" key="1">
    <citation type="submission" date="2020-07" db="EMBL/GenBank/DDBJ databases">
        <title>Genomic analysis of a strain of Sedimentibacter Hydroxybenzoicus DSM7310.</title>
        <authorList>
            <person name="Ma S."/>
        </authorList>
    </citation>
    <scope>NUCLEOTIDE SEQUENCE</scope>
    <source>
        <strain evidence="3">DSM 7310</strain>
    </source>
</reference>
<gene>
    <name evidence="3" type="ORF">HZF24_11270</name>
</gene>
<organism evidence="3 4">
    <name type="scientific">Sedimentibacter hydroxybenzoicus DSM 7310</name>
    <dbReference type="NCBI Taxonomy" id="1123245"/>
    <lineage>
        <taxon>Bacteria</taxon>
        <taxon>Bacillati</taxon>
        <taxon>Bacillota</taxon>
        <taxon>Tissierellia</taxon>
        <taxon>Sedimentibacter</taxon>
    </lineage>
</organism>
<dbReference type="SUPFAM" id="SSF53474">
    <property type="entry name" value="alpha/beta-Hydrolases"/>
    <property type="match status" value="1"/>
</dbReference>
<evidence type="ECO:0000259" key="2">
    <source>
        <dbReference type="Pfam" id="PF07859"/>
    </source>
</evidence>
<sequence length="310" mass="35074">MAINKVVRAALKAISYREFDIKKNYLQYRNLVNLANKSLKPLYNTWDCAVDSGRHAIPVRIFSPEGEGDFPVLLFFHGGGWVAGNIDSYSKVCANMAKMTNHKVVSVDYRLAPENPFPAGLEDCYQVAKLFITNKEINNGKVTLIGDSAGGNLAACLSLLAKERNEFKIDSQILIYPATCNDHSETSTFQSVHDYGTDYLLTSKRINDYMDLYISKKEDLESPYFAPLLAKDLSEQPDTLIITAEYCPLRDEGEEYGKMLREAGNYVSIYRVKDALHGYFALPLRFPQVRLSYEIINSFLSRQRGETIEK</sequence>
<evidence type="ECO:0000256" key="1">
    <source>
        <dbReference type="ARBA" id="ARBA00022801"/>
    </source>
</evidence>
<dbReference type="Proteomes" id="UP000611629">
    <property type="component" value="Unassembled WGS sequence"/>
</dbReference>
<name>A0A974BKU9_SEDHY</name>
<protein>
    <submittedName>
        <fullName evidence="3">Alpha/beta hydrolase</fullName>
    </submittedName>
</protein>
<accession>A0A974BKU9</accession>
<dbReference type="Pfam" id="PF07859">
    <property type="entry name" value="Abhydrolase_3"/>
    <property type="match status" value="1"/>
</dbReference>
<dbReference type="Gene3D" id="3.40.50.1820">
    <property type="entry name" value="alpha/beta hydrolase"/>
    <property type="match status" value="1"/>
</dbReference>
<comment type="caution">
    <text evidence="3">The sequence shown here is derived from an EMBL/GenBank/DDBJ whole genome shotgun (WGS) entry which is preliminary data.</text>
</comment>
<dbReference type="PANTHER" id="PTHR48081:SF8">
    <property type="entry name" value="ALPHA_BETA HYDROLASE FOLD-3 DOMAIN-CONTAINING PROTEIN-RELATED"/>
    <property type="match status" value="1"/>
</dbReference>
<dbReference type="GO" id="GO:0016787">
    <property type="term" value="F:hydrolase activity"/>
    <property type="evidence" value="ECO:0007669"/>
    <property type="project" value="UniProtKB-KW"/>
</dbReference>
<keyword evidence="4" id="KW-1185">Reference proteome</keyword>
<feature type="domain" description="Alpha/beta hydrolase fold-3" evidence="2">
    <location>
        <begin position="73"/>
        <end position="280"/>
    </location>
</feature>
<evidence type="ECO:0000313" key="4">
    <source>
        <dbReference type="Proteomes" id="UP000611629"/>
    </source>
</evidence>
<proteinExistence type="predicted"/>
<dbReference type="InterPro" id="IPR013094">
    <property type="entry name" value="AB_hydrolase_3"/>
</dbReference>
<dbReference type="InterPro" id="IPR029058">
    <property type="entry name" value="AB_hydrolase_fold"/>
</dbReference>
<dbReference type="AlphaFoldDB" id="A0A974BKU9"/>
<dbReference type="PANTHER" id="PTHR48081">
    <property type="entry name" value="AB HYDROLASE SUPERFAMILY PROTEIN C4A8.06C"/>
    <property type="match status" value="1"/>
</dbReference>